<dbReference type="InterPro" id="IPR003653">
    <property type="entry name" value="Peptidase_C48_C"/>
</dbReference>
<evidence type="ECO:0000256" key="3">
    <source>
        <dbReference type="ARBA" id="ARBA00022801"/>
    </source>
</evidence>
<name>A0ABC9CTX9_9POAL</name>
<feature type="region of interest" description="Disordered" evidence="4">
    <location>
        <begin position="375"/>
        <end position="484"/>
    </location>
</feature>
<dbReference type="Gene3D" id="3.40.395.10">
    <property type="entry name" value="Adenoviral Proteinase, Chain A"/>
    <property type="match status" value="1"/>
</dbReference>
<evidence type="ECO:0000259" key="5">
    <source>
        <dbReference type="PROSITE" id="PS50600"/>
    </source>
</evidence>
<dbReference type="PROSITE" id="PS50600">
    <property type="entry name" value="ULP_PROTEASE"/>
    <property type="match status" value="1"/>
</dbReference>
<evidence type="ECO:0000256" key="1">
    <source>
        <dbReference type="ARBA" id="ARBA00005234"/>
    </source>
</evidence>
<comment type="similarity">
    <text evidence="1">Belongs to the peptidase C48 family.</text>
</comment>
<evidence type="ECO:0000313" key="6">
    <source>
        <dbReference type="EMBL" id="CAL5025909.1"/>
    </source>
</evidence>
<evidence type="ECO:0000313" key="7">
    <source>
        <dbReference type="Proteomes" id="UP001497457"/>
    </source>
</evidence>
<feature type="compositionally biased region" description="Polar residues" evidence="4">
    <location>
        <begin position="712"/>
        <end position="730"/>
    </location>
</feature>
<dbReference type="GO" id="GO:0006508">
    <property type="term" value="P:proteolysis"/>
    <property type="evidence" value="ECO:0007669"/>
    <property type="project" value="UniProtKB-KW"/>
</dbReference>
<dbReference type="EMBL" id="OZ075140">
    <property type="protein sequence ID" value="CAL5025909.1"/>
    <property type="molecule type" value="Genomic_DNA"/>
</dbReference>
<dbReference type="PANTHER" id="PTHR36479">
    <property type="entry name" value="ULP_PROTEASE DOMAIN-CONTAINING PROTEIN"/>
    <property type="match status" value="1"/>
</dbReference>
<feature type="compositionally biased region" description="Polar residues" evidence="4">
    <location>
        <begin position="605"/>
        <end position="625"/>
    </location>
</feature>
<dbReference type="PANTHER" id="PTHR36479:SF10">
    <property type="entry name" value="UBIQUITIN-LIKE PROTEASE FAMILY PROFILE DOMAIN-CONTAINING PROTEIN"/>
    <property type="match status" value="1"/>
</dbReference>
<dbReference type="SUPFAM" id="SSF54001">
    <property type="entry name" value="Cysteine proteinases"/>
    <property type="match status" value="1"/>
</dbReference>
<feature type="compositionally biased region" description="Low complexity" evidence="4">
    <location>
        <begin position="645"/>
        <end position="655"/>
    </location>
</feature>
<feature type="region of interest" description="Disordered" evidence="4">
    <location>
        <begin position="693"/>
        <end position="748"/>
    </location>
</feature>
<proteinExistence type="inferred from homology"/>
<evidence type="ECO:0000256" key="4">
    <source>
        <dbReference type="SAM" id="MobiDB-lite"/>
    </source>
</evidence>
<dbReference type="GO" id="GO:0008233">
    <property type="term" value="F:peptidase activity"/>
    <property type="evidence" value="ECO:0007669"/>
    <property type="project" value="UniProtKB-KW"/>
</dbReference>
<accession>A0ABC9CTX9</accession>
<reference evidence="6" key="1">
    <citation type="submission" date="2024-10" db="EMBL/GenBank/DDBJ databases">
        <authorList>
            <person name="Ryan C."/>
        </authorList>
    </citation>
    <scope>NUCLEOTIDE SEQUENCE [LARGE SCALE GENOMIC DNA]</scope>
</reference>
<keyword evidence="2" id="KW-0645">Protease</keyword>
<evidence type="ECO:0000256" key="2">
    <source>
        <dbReference type="ARBA" id="ARBA00022670"/>
    </source>
</evidence>
<organism evidence="6 7">
    <name type="scientific">Urochloa decumbens</name>
    <dbReference type="NCBI Taxonomy" id="240449"/>
    <lineage>
        <taxon>Eukaryota</taxon>
        <taxon>Viridiplantae</taxon>
        <taxon>Streptophyta</taxon>
        <taxon>Embryophyta</taxon>
        <taxon>Tracheophyta</taxon>
        <taxon>Spermatophyta</taxon>
        <taxon>Magnoliopsida</taxon>
        <taxon>Liliopsida</taxon>
        <taxon>Poales</taxon>
        <taxon>Poaceae</taxon>
        <taxon>PACMAD clade</taxon>
        <taxon>Panicoideae</taxon>
        <taxon>Panicodae</taxon>
        <taxon>Paniceae</taxon>
        <taxon>Melinidinae</taxon>
        <taxon>Urochloa</taxon>
    </lineage>
</organism>
<dbReference type="Pfam" id="PF02902">
    <property type="entry name" value="Peptidase_C48"/>
    <property type="match status" value="1"/>
</dbReference>
<keyword evidence="3" id="KW-0378">Hydrolase</keyword>
<feature type="compositionally biased region" description="Acidic residues" evidence="4">
    <location>
        <begin position="396"/>
        <end position="432"/>
    </location>
</feature>
<dbReference type="InterPro" id="IPR038765">
    <property type="entry name" value="Papain-like_cys_pep_sf"/>
</dbReference>
<dbReference type="AlphaFoldDB" id="A0ABC9CTX9"/>
<feature type="region of interest" description="Disordered" evidence="4">
    <location>
        <begin position="603"/>
        <end position="666"/>
    </location>
</feature>
<feature type="domain" description="Ubiquitin-like protease family profile" evidence="5">
    <location>
        <begin position="784"/>
        <end position="961"/>
    </location>
</feature>
<dbReference type="Proteomes" id="UP001497457">
    <property type="component" value="Chromosome 30rd"/>
</dbReference>
<protein>
    <recommendedName>
        <fullName evidence="5">Ubiquitin-like protease family profile domain-containing protein</fullName>
    </recommendedName>
</protein>
<keyword evidence="7" id="KW-1185">Reference proteome</keyword>
<sequence length="1002" mass="111964">MGSPRPARRGGTTVKAVHAYVADRENATSAYAEMSNGKAIWATFCTAPPPPPLVPYILRLVRRNRASPSRLFKLYKHLSDDQKKMICNSKFGGLLNIACATIPSEFANWLFVDCFDAESSQLVFPGRGKILVSAQSVADILGLPDRGDTVRYELDVEAINFIHDKYNVERGSAPKIGSIVKRVKENKEANDDFLRSWLMLAVSTFLCPPTSMGISPRCYPALVDLSKVKDLNWCQFVVDQLKDASTKINKKNSVRGCIQLLAILYADSLEVQKVQPPPTKPRIAAWTRKMLDTVIKEDTNRDGSFGKLKLKNLGHSVLQDPFIQMDDIQRFVSSKAHRGMTVQKKRKLCQAVSNVMCGVTQLLTTFLHEVGAFSAENEDTDEPSLRRSKRKRTTEPEEAELVSDDEAEDSDYEESDFVGVDSTEESDYEDDGDGHSMDAENTNNMNTIPKTGEDVGNDAHGNTPDRADGHMSSSNPQHEQTDELDGVPLISRLRAIQQAENQRLREQTAAHHDAICEPIPLQVEPPTIEDMVPPASKPVIRKERFGGRLKLPVATGTNFDAAKDKLGGGCSHNISTEIPVAKSDSLDFTPPDFDIMKSINEHEPTQPQEQRCTPQPENPQEQRCTPQAEKPQEQQCTPQAEKPQEQQCTPQPQEPGHQGLEPGSTFSLDQIDAGLLQLIEEDAIQRIQERKARSAQLERAPTGDVLGDQDAPQASTDTAAASVGTGTTPASMRPEPASVNSSVTPAYQPAPRRRLRKAVVLQSPYVDFTAAKSFSVIIINYFDFHVTLKELASSVNPRGKLDSVVAEIGIYCIDQRCKKATKRVLPLRVSGYLQTHQLNRSEVKRVFRMGTNHLDHRQMVMFPVLQMIQNKNLGIVGHYFLLVLNIRNNRFEVLDSMRSLKDENLVGCCNIIVAAIKELWRTHYPDSNVDVQNYSLVDIGVPIQTNDRDCGYHMLMHAEHWDGFKIYNFQEKDIPNIRKLLTYKWLTDKENGTDWKTKLGLA</sequence>
<gene>
    <name evidence="6" type="ORF">URODEC1_LOCUS78400</name>
</gene>
<feature type="compositionally biased region" description="Polar residues" evidence="4">
    <location>
        <begin position="439"/>
        <end position="449"/>
    </location>
</feature>